<organism evidence="1">
    <name type="scientific">Arion vulgaris</name>
    <dbReference type="NCBI Taxonomy" id="1028688"/>
    <lineage>
        <taxon>Eukaryota</taxon>
        <taxon>Metazoa</taxon>
        <taxon>Spiralia</taxon>
        <taxon>Lophotrochozoa</taxon>
        <taxon>Mollusca</taxon>
        <taxon>Gastropoda</taxon>
        <taxon>Heterobranchia</taxon>
        <taxon>Euthyneura</taxon>
        <taxon>Panpulmonata</taxon>
        <taxon>Eupulmonata</taxon>
        <taxon>Stylommatophora</taxon>
        <taxon>Helicina</taxon>
        <taxon>Arionoidea</taxon>
        <taxon>Arionidae</taxon>
        <taxon>Arion</taxon>
    </lineage>
</organism>
<dbReference type="EMBL" id="HACG01013547">
    <property type="protein sequence ID" value="CEK60412.1"/>
    <property type="molecule type" value="Transcribed_RNA"/>
</dbReference>
<proteinExistence type="predicted"/>
<gene>
    <name evidence="1" type="primary">ORF39318</name>
</gene>
<evidence type="ECO:0000313" key="1">
    <source>
        <dbReference type="EMBL" id="CEK60412.1"/>
    </source>
</evidence>
<accession>A0A0B6YW96</accession>
<feature type="non-terminal residue" evidence="1">
    <location>
        <position position="95"/>
    </location>
</feature>
<dbReference type="AlphaFoldDB" id="A0A0B6YW96"/>
<name>A0A0B6YW96_9EUPU</name>
<sequence length="95" mass="11019">MFNIPNNNPIYNHPTYNTIYNTIYNIIYNKSTTHSIINTNSHAGTHTHTHTHTHTLTDMQLNIANSQPYTYIAQFVLQPSTYLKHTYSLKHNTSN</sequence>
<protein>
    <submittedName>
        <fullName evidence="1">Uncharacterized protein</fullName>
    </submittedName>
</protein>
<reference evidence="1" key="1">
    <citation type="submission" date="2014-12" db="EMBL/GenBank/DDBJ databases">
        <title>Insight into the proteome of Arion vulgaris.</title>
        <authorList>
            <person name="Aradska J."/>
            <person name="Bulat T."/>
            <person name="Smidak R."/>
            <person name="Sarate P."/>
            <person name="Gangsoo J."/>
            <person name="Sialana F."/>
            <person name="Bilban M."/>
            <person name="Lubec G."/>
        </authorList>
    </citation>
    <scope>NUCLEOTIDE SEQUENCE</scope>
    <source>
        <tissue evidence="1">Skin</tissue>
    </source>
</reference>